<proteinExistence type="predicted"/>
<dbReference type="AlphaFoldDB" id="A0A6P4F3W7"/>
<feature type="region of interest" description="Disordered" evidence="1">
    <location>
        <begin position="248"/>
        <end position="270"/>
    </location>
</feature>
<dbReference type="RefSeq" id="XP_016982038.1">
    <property type="nucleotide sequence ID" value="XM_017126549.1"/>
</dbReference>
<protein>
    <submittedName>
        <fullName evidence="2">LOW QUALITY PROTEIN: uncharacterized protein LOC108046697</fullName>
    </submittedName>
</protein>
<gene>
    <name evidence="2" type="primary">LOC108046697</name>
</gene>
<evidence type="ECO:0000256" key="1">
    <source>
        <dbReference type="SAM" id="MobiDB-lite"/>
    </source>
</evidence>
<organism evidence="2">
    <name type="scientific">Drosophila rhopaloa</name>
    <name type="common">Fruit fly</name>
    <dbReference type="NCBI Taxonomy" id="1041015"/>
    <lineage>
        <taxon>Eukaryota</taxon>
        <taxon>Metazoa</taxon>
        <taxon>Ecdysozoa</taxon>
        <taxon>Arthropoda</taxon>
        <taxon>Hexapoda</taxon>
        <taxon>Insecta</taxon>
        <taxon>Pterygota</taxon>
        <taxon>Neoptera</taxon>
        <taxon>Endopterygota</taxon>
        <taxon>Diptera</taxon>
        <taxon>Brachycera</taxon>
        <taxon>Muscomorpha</taxon>
        <taxon>Ephydroidea</taxon>
        <taxon>Drosophilidae</taxon>
        <taxon>Drosophila</taxon>
        <taxon>Sophophora</taxon>
    </lineage>
</organism>
<feature type="compositionally biased region" description="Low complexity" evidence="1">
    <location>
        <begin position="248"/>
        <end position="266"/>
    </location>
</feature>
<name>A0A6P4F3W7_DRORH</name>
<reference evidence="2" key="1">
    <citation type="submission" date="2025-08" db="UniProtKB">
        <authorList>
            <consortium name="RefSeq"/>
        </authorList>
    </citation>
    <scope>IDENTIFICATION</scope>
</reference>
<sequence length="323" mass="36811">MRFRTAITIGHAEPPRNRGLMELNDDCLLMICEQLSLGDQLRLMELQEVRLCDLVLRLWNSRYAQQFDFRREPQLKLLKPDEQAQLLDHLGRRTKALINLPGTGEGCRKWLKRKRHGLTHLARLTFTKSDSFVQIRLRGNCRIVGLRLECPLDDRLPVVGVSAVEDIFRLQYFAWHSQLTVHYDVADGSVKWMPQRPQAVRSLLRFLAAQATSLRELDFTRNAHATPTFLAQLDAHLKRAGGCGCPSYSHSHSPAPSHHNSNSPSSQLTIMDTDTDTAETNDLAFVELELLHLPNEQTEASTRDDSDEGLVLQDNGWRIRSDC</sequence>
<evidence type="ECO:0000313" key="2">
    <source>
        <dbReference type="RefSeq" id="XP_016982038.1"/>
    </source>
</evidence>
<accession>A0A6P4F3W7</accession>